<dbReference type="GO" id="GO:0009014">
    <property type="term" value="F:succinyl-diaminopimelate desuccinylase activity"/>
    <property type="evidence" value="ECO:0007669"/>
    <property type="project" value="UniProtKB-EC"/>
</dbReference>
<name>A0A7K0CIL2_9ACTN</name>
<dbReference type="PANTHER" id="PTHR43808:SF8">
    <property type="entry name" value="PEPTIDASE M20 DIMERISATION DOMAIN-CONTAINING PROTEIN"/>
    <property type="match status" value="1"/>
</dbReference>
<dbReference type="InterPro" id="IPR011650">
    <property type="entry name" value="Peptidase_M20_dimer"/>
</dbReference>
<dbReference type="AlphaFoldDB" id="A0A7K0CIL2"/>
<accession>A0A7K0CIL2</accession>
<dbReference type="InterPro" id="IPR036264">
    <property type="entry name" value="Bact_exopeptidase_dim_dom"/>
</dbReference>
<organism evidence="7 8">
    <name type="scientific">Streptomyces smaragdinus</name>
    <dbReference type="NCBI Taxonomy" id="2585196"/>
    <lineage>
        <taxon>Bacteria</taxon>
        <taxon>Bacillati</taxon>
        <taxon>Actinomycetota</taxon>
        <taxon>Actinomycetes</taxon>
        <taxon>Kitasatosporales</taxon>
        <taxon>Streptomycetaceae</taxon>
        <taxon>Streptomyces</taxon>
    </lineage>
</organism>
<protein>
    <submittedName>
        <fullName evidence="7">Succinyl-diaminopimelate desuccinylase</fullName>
        <ecNumber evidence="7">3.5.1.18</ecNumber>
    </submittedName>
</protein>
<dbReference type="Proteomes" id="UP000466345">
    <property type="component" value="Unassembled WGS sequence"/>
</dbReference>
<keyword evidence="8" id="KW-1185">Reference proteome</keyword>
<dbReference type="PROSITE" id="PS00759">
    <property type="entry name" value="ARGE_DAPE_CPG2_2"/>
    <property type="match status" value="1"/>
</dbReference>
<dbReference type="Gene3D" id="1.10.150.900">
    <property type="match status" value="1"/>
</dbReference>
<evidence type="ECO:0000256" key="4">
    <source>
        <dbReference type="ARBA" id="ARBA00022801"/>
    </source>
</evidence>
<evidence type="ECO:0000259" key="6">
    <source>
        <dbReference type="Pfam" id="PF07687"/>
    </source>
</evidence>
<reference evidence="7 8" key="1">
    <citation type="submission" date="2019-10" db="EMBL/GenBank/DDBJ databases">
        <title>Streptomyces smaragdinus sp. nov. and Streptomyces fabii sp. nov., isolated from the gut of fungus growing-termite Macrotermes natalensis.</title>
        <authorList>
            <person name="Schwitalla J."/>
            <person name="Benndorf R."/>
            <person name="Martin K."/>
            <person name="De Beer W."/>
            <person name="Kaster A.-K."/>
            <person name="Vollmers J."/>
            <person name="Poulsen M."/>
            <person name="Beemelmanns C."/>
        </authorList>
    </citation>
    <scope>NUCLEOTIDE SEQUENCE [LARGE SCALE GENOMIC DNA]</scope>
    <source>
        <strain evidence="7 8">RB5</strain>
    </source>
</reference>
<dbReference type="Gene3D" id="3.30.70.360">
    <property type="match status" value="1"/>
</dbReference>
<evidence type="ECO:0000256" key="3">
    <source>
        <dbReference type="ARBA" id="ARBA00022723"/>
    </source>
</evidence>
<dbReference type="RefSeq" id="WP_153452459.1">
    <property type="nucleotide sequence ID" value="NZ_WEGJ01000009.1"/>
</dbReference>
<dbReference type="SUPFAM" id="SSF53187">
    <property type="entry name" value="Zn-dependent exopeptidases"/>
    <property type="match status" value="1"/>
</dbReference>
<sequence>MTDPLGLAQRLIRFDTVNPPGAERDCVLWVRDLLDGAGLDTRIVARDPQRPNLIARLPGRGLAAPLLLHAHVDVVPVAGQDWTRPPFSAEVVDGELWGRGSVDMKGHLAMMLAALLRLAAAGTPPAGDVILAVVPDEEAGSGTGAKYLVNEHPELFDGVRYAIGEDGGAELGLGRQVRLHPIVVAEKRACWVRATVHGEPGHGSRVAGPGGAAHKLLRLLTAIDGGGLGVELTPVVDRMLAELSAVLPPPYDKRLAAFRADPADPAALADLDDADARYLRSLVQHTVNATVIHGGTGTNVLPAHISVDLDGRLLPGDFGREEFLARLRERAGVEMDLEILVEGEQMPEPELDGFYERLADVLKARDPGGVTFPMVTTASTDARLFPQLGIRCYGWLPLLHDPARSYRGRLHCPDERIAVEALEFGAACFTDLLLDHD</sequence>
<gene>
    <name evidence="7" type="primary">dapE_3</name>
    <name evidence="7" type="ORF">SRB5_29910</name>
</gene>
<dbReference type="InterPro" id="IPR002933">
    <property type="entry name" value="Peptidase_M20"/>
</dbReference>
<dbReference type="SUPFAM" id="SSF55031">
    <property type="entry name" value="Bacterial exopeptidase dimerisation domain"/>
    <property type="match status" value="1"/>
</dbReference>
<dbReference type="OrthoDB" id="7055905at2"/>
<evidence type="ECO:0000256" key="1">
    <source>
        <dbReference type="ARBA" id="ARBA00001947"/>
    </source>
</evidence>
<keyword evidence="3" id="KW-0479">Metal-binding</keyword>
<keyword evidence="4 7" id="KW-0378">Hydrolase</keyword>
<evidence type="ECO:0000256" key="5">
    <source>
        <dbReference type="ARBA" id="ARBA00022833"/>
    </source>
</evidence>
<dbReference type="EMBL" id="WEGJ01000009">
    <property type="protein sequence ID" value="MQY12852.1"/>
    <property type="molecule type" value="Genomic_DNA"/>
</dbReference>
<feature type="domain" description="Peptidase M20 dimerisation" evidence="6">
    <location>
        <begin position="185"/>
        <end position="329"/>
    </location>
</feature>
<keyword evidence="5" id="KW-0862">Zinc</keyword>
<evidence type="ECO:0000313" key="7">
    <source>
        <dbReference type="EMBL" id="MQY12852.1"/>
    </source>
</evidence>
<dbReference type="EC" id="3.5.1.18" evidence="7"/>
<dbReference type="PROSITE" id="PS00758">
    <property type="entry name" value="ARGE_DAPE_CPG2_1"/>
    <property type="match status" value="1"/>
</dbReference>
<dbReference type="PANTHER" id="PTHR43808">
    <property type="entry name" value="ACETYLORNITHINE DEACETYLASE"/>
    <property type="match status" value="1"/>
</dbReference>
<evidence type="ECO:0000313" key="8">
    <source>
        <dbReference type="Proteomes" id="UP000466345"/>
    </source>
</evidence>
<dbReference type="GO" id="GO:0046872">
    <property type="term" value="F:metal ion binding"/>
    <property type="evidence" value="ECO:0007669"/>
    <property type="project" value="UniProtKB-KW"/>
</dbReference>
<dbReference type="Pfam" id="PF01546">
    <property type="entry name" value="Peptidase_M20"/>
    <property type="match status" value="1"/>
</dbReference>
<dbReference type="Gene3D" id="3.40.630.10">
    <property type="entry name" value="Zn peptidases"/>
    <property type="match status" value="1"/>
</dbReference>
<evidence type="ECO:0000256" key="2">
    <source>
        <dbReference type="ARBA" id="ARBA00006247"/>
    </source>
</evidence>
<dbReference type="Pfam" id="PF07687">
    <property type="entry name" value="M20_dimer"/>
    <property type="match status" value="1"/>
</dbReference>
<comment type="cofactor">
    <cofactor evidence="1">
        <name>Zn(2+)</name>
        <dbReference type="ChEBI" id="CHEBI:29105"/>
    </cofactor>
</comment>
<dbReference type="InterPro" id="IPR001261">
    <property type="entry name" value="ArgE/DapE_CS"/>
</dbReference>
<comment type="caution">
    <text evidence="7">The sequence shown here is derived from an EMBL/GenBank/DDBJ whole genome shotgun (WGS) entry which is preliminary data.</text>
</comment>
<comment type="similarity">
    <text evidence="2">Belongs to the peptidase M20A family.</text>
</comment>
<dbReference type="InterPro" id="IPR050072">
    <property type="entry name" value="Peptidase_M20A"/>
</dbReference>
<proteinExistence type="inferred from homology"/>